<evidence type="ECO:0000256" key="10">
    <source>
        <dbReference type="RuleBase" id="RU003664"/>
    </source>
</evidence>
<evidence type="ECO:0000313" key="14">
    <source>
        <dbReference type="Proteomes" id="UP001597295"/>
    </source>
</evidence>
<dbReference type="SUPFAM" id="SSF53623">
    <property type="entry name" value="MurD-like peptide ligases, catalytic domain"/>
    <property type="match status" value="1"/>
</dbReference>
<keyword evidence="3 9" id="KW-0963">Cytoplasm</keyword>
<dbReference type="SUPFAM" id="SSF51984">
    <property type="entry name" value="MurCD N-terminal domain"/>
    <property type="match status" value="1"/>
</dbReference>
<proteinExistence type="inferred from homology"/>
<dbReference type="Gene3D" id="3.40.50.720">
    <property type="entry name" value="NAD(P)-binding Rossmann-like Domain"/>
    <property type="match status" value="1"/>
</dbReference>
<name>A0ABW5DUU1_9PROT</name>
<keyword evidence="9 10" id="KW-0961">Cell wall biogenesis/degradation</keyword>
<dbReference type="PROSITE" id="PS01011">
    <property type="entry name" value="FOLYLPOLYGLU_SYNT_1"/>
    <property type="match status" value="1"/>
</dbReference>
<dbReference type="InterPro" id="IPR013221">
    <property type="entry name" value="Mur_ligase_cen"/>
</dbReference>
<comment type="caution">
    <text evidence="13">The sequence shown here is derived from an EMBL/GenBank/DDBJ whole genome shotgun (WGS) entry which is preliminary data.</text>
</comment>
<evidence type="ECO:0000259" key="11">
    <source>
        <dbReference type="Pfam" id="PF02875"/>
    </source>
</evidence>
<evidence type="ECO:0000256" key="6">
    <source>
        <dbReference type="ARBA" id="ARBA00022741"/>
    </source>
</evidence>
<dbReference type="Gene3D" id="3.90.190.20">
    <property type="entry name" value="Mur ligase, C-terminal domain"/>
    <property type="match status" value="1"/>
</dbReference>
<keyword evidence="9 10" id="KW-0133">Cell shape</keyword>
<dbReference type="InterPro" id="IPR036615">
    <property type="entry name" value="Mur_ligase_C_dom_sf"/>
</dbReference>
<dbReference type="InterPro" id="IPR036565">
    <property type="entry name" value="Mur-like_cat_sf"/>
</dbReference>
<comment type="pathway">
    <text evidence="2 9 10">Cell wall biogenesis; peptidoglycan biosynthesis.</text>
</comment>
<evidence type="ECO:0000313" key="13">
    <source>
        <dbReference type="EMBL" id="MFD2263579.1"/>
    </source>
</evidence>
<feature type="domain" description="Mur ligase C-terminal" evidence="11">
    <location>
        <begin position="320"/>
        <end position="431"/>
    </location>
</feature>
<dbReference type="Gene3D" id="3.40.1190.10">
    <property type="entry name" value="Mur-like, catalytic domain"/>
    <property type="match status" value="1"/>
</dbReference>
<feature type="domain" description="Mur ligase central" evidence="12">
    <location>
        <begin position="115"/>
        <end position="298"/>
    </location>
</feature>
<evidence type="ECO:0000256" key="7">
    <source>
        <dbReference type="ARBA" id="ARBA00022840"/>
    </source>
</evidence>
<dbReference type="PANTHER" id="PTHR43692">
    <property type="entry name" value="UDP-N-ACETYLMURAMOYLALANINE--D-GLUTAMATE LIGASE"/>
    <property type="match status" value="1"/>
</dbReference>
<keyword evidence="7 9" id="KW-0067">ATP-binding</keyword>
<dbReference type="InterPro" id="IPR005762">
    <property type="entry name" value="MurD"/>
</dbReference>
<dbReference type="EMBL" id="JBHUIP010000012">
    <property type="protein sequence ID" value="MFD2263579.1"/>
    <property type="molecule type" value="Genomic_DNA"/>
</dbReference>
<feature type="binding site" evidence="9">
    <location>
        <begin position="117"/>
        <end position="123"/>
    </location>
    <ligand>
        <name>ATP</name>
        <dbReference type="ChEBI" id="CHEBI:30616"/>
    </ligand>
</feature>
<dbReference type="RefSeq" id="WP_379876600.1">
    <property type="nucleotide sequence ID" value="NZ_JBHUIP010000012.1"/>
</dbReference>
<comment type="similarity">
    <text evidence="9">Belongs to the MurCDEF family.</text>
</comment>
<dbReference type="GO" id="GO:0008764">
    <property type="term" value="F:UDP-N-acetylmuramoylalanine-D-glutamate ligase activity"/>
    <property type="evidence" value="ECO:0007669"/>
    <property type="project" value="UniProtKB-EC"/>
</dbReference>
<dbReference type="EC" id="6.3.2.9" evidence="9 10"/>
<dbReference type="InterPro" id="IPR018109">
    <property type="entry name" value="Folylpolyglutamate_synth_CS"/>
</dbReference>
<evidence type="ECO:0000256" key="1">
    <source>
        <dbReference type="ARBA" id="ARBA00004496"/>
    </source>
</evidence>
<evidence type="ECO:0000259" key="12">
    <source>
        <dbReference type="Pfam" id="PF08245"/>
    </source>
</evidence>
<dbReference type="SUPFAM" id="SSF53244">
    <property type="entry name" value="MurD-like peptide ligases, peptide-binding domain"/>
    <property type="match status" value="1"/>
</dbReference>
<dbReference type="NCBIfam" id="TIGR01087">
    <property type="entry name" value="murD"/>
    <property type="match status" value="1"/>
</dbReference>
<keyword evidence="6 9" id="KW-0547">Nucleotide-binding</keyword>
<gene>
    <name evidence="9 13" type="primary">murD</name>
    <name evidence="13" type="ORF">ACFSM5_11825</name>
</gene>
<evidence type="ECO:0000256" key="3">
    <source>
        <dbReference type="ARBA" id="ARBA00022490"/>
    </source>
</evidence>
<keyword evidence="14" id="KW-1185">Reference proteome</keyword>
<keyword evidence="8 9" id="KW-0131">Cell cycle</keyword>
<evidence type="ECO:0000256" key="8">
    <source>
        <dbReference type="ARBA" id="ARBA00023306"/>
    </source>
</evidence>
<keyword evidence="4 9" id="KW-0436">Ligase</keyword>
<dbReference type="Pfam" id="PF08245">
    <property type="entry name" value="Mur_ligase_M"/>
    <property type="match status" value="1"/>
</dbReference>
<accession>A0ABW5DUU1</accession>
<evidence type="ECO:0000256" key="4">
    <source>
        <dbReference type="ARBA" id="ARBA00022598"/>
    </source>
</evidence>
<protein>
    <recommendedName>
        <fullName evidence="9 10">UDP-N-acetylmuramoylalanine--D-glutamate ligase</fullName>
        <ecNumber evidence="9 10">6.3.2.9</ecNumber>
    </recommendedName>
    <alternativeName>
        <fullName evidence="9">D-glutamic acid-adding enzyme</fullName>
    </alternativeName>
    <alternativeName>
        <fullName evidence="9">UDP-N-acetylmuramoyl-L-alanyl-D-glutamate synthetase</fullName>
    </alternativeName>
</protein>
<dbReference type="Proteomes" id="UP001597295">
    <property type="component" value="Unassembled WGS sequence"/>
</dbReference>
<organism evidence="13 14">
    <name type="scientific">Lacibacterium aquatile</name>
    <dbReference type="NCBI Taxonomy" id="1168082"/>
    <lineage>
        <taxon>Bacteria</taxon>
        <taxon>Pseudomonadati</taxon>
        <taxon>Pseudomonadota</taxon>
        <taxon>Alphaproteobacteria</taxon>
        <taxon>Rhodospirillales</taxon>
        <taxon>Rhodospirillaceae</taxon>
    </lineage>
</organism>
<keyword evidence="5 9" id="KW-0132">Cell division</keyword>
<dbReference type="InterPro" id="IPR004101">
    <property type="entry name" value="Mur_ligase_C"/>
</dbReference>
<evidence type="ECO:0000256" key="9">
    <source>
        <dbReference type="HAMAP-Rule" id="MF_00639"/>
    </source>
</evidence>
<dbReference type="Pfam" id="PF02875">
    <property type="entry name" value="Mur_ligase_C"/>
    <property type="match status" value="1"/>
</dbReference>
<sequence>MIQPARFHNQTVAVLGLGKSGMAAAAALVTAGARVRAWDDNEASRNAALDRNIPIVDLGQFDWSQAAALVLAPGIPHTFPKPHPVALAARQAGVPIIGDIELLITADPLAHLIAITGTNGKSTTTALIAHILRMAGRGLEVGGNLGQPVMGFVPQGAKGTYVLELSSYQLELCPSLHANTALLLNITPDHLDRHGGMDGYIAAKKHIFAGLEPGNVAVVGIDDQACADMAEHIARRPNAPKVIRISTERAVSGGVYADATHLVDDIEGQAVRVLELADAITLPGRHNAQNMAAAYAVARTEGIPAAQVVAAIKSFPGLAHRQERIAEVRGVAYINDSKATNADATERALVCYQNIHWILGGVAKAGGIASLTKYFDRVRHAYLIGQATESFVAVLNANGVGVTRAGDMTAAVAAAAVAAKPGDTVLLSPSCASFDQYANFEARGDHFRNLVEGLAGRAGLSSQGGIGA</sequence>
<evidence type="ECO:0000256" key="5">
    <source>
        <dbReference type="ARBA" id="ARBA00022618"/>
    </source>
</evidence>
<dbReference type="Pfam" id="PF21799">
    <property type="entry name" value="MurD-like_N"/>
    <property type="match status" value="1"/>
</dbReference>
<comment type="catalytic activity">
    <reaction evidence="9 10">
        <text>UDP-N-acetyl-alpha-D-muramoyl-L-alanine + D-glutamate + ATP = UDP-N-acetyl-alpha-D-muramoyl-L-alanyl-D-glutamate + ADP + phosphate + H(+)</text>
        <dbReference type="Rhea" id="RHEA:16429"/>
        <dbReference type="ChEBI" id="CHEBI:15378"/>
        <dbReference type="ChEBI" id="CHEBI:29986"/>
        <dbReference type="ChEBI" id="CHEBI:30616"/>
        <dbReference type="ChEBI" id="CHEBI:43474"/>
        <dbReference type="ChEBI" id="CHEBI:83898"/>
        <dbReference type="ChEBI" id="CHEBI:83900"/>
        <dbReference type="ChEBI" id="CHEBI:456216"/>
        <dbReference type="EC" id="6.3.2.9"/>
    </reaction>
</comment>
<comment type="subcellular location">
    <subcellularLocation>
        <location evidence="1 9 10">Cytoplasm</location>
    </subcellularLocation>
</comment>
<dbReference type="PANTHER" id="PTHR43692:SF1">
    <property type="entry name" value="UDP-N-ACETYLMURAMOYLALANINE--D-GLUTAMATE LIGASE"/>
    <property type="match status" value="1"/>
</dbReference>
<dbReference type="HAMAP" id="MF_00639">
    <property type="entry name" value="MurD"/>
    <property type="match status" value="1"/>
</dbReference>
<keyword evidence="9 10" id="KW-0573">Peptidoglycan synthesis</keyword>
<comment type="function">
    <text evidence="9 10">Cell wall formation. Catalyzes the addition of glutamate to the nucleotide precursor UDP-N-acetylmuramoyl-L-alanine (UMA).</text>
</comment>
<reference evidence="14" key="1">
    <citation type="journal article" date="2019" name="Int. J. Syst. Evol. Microbiol.">
        <title>The Global Catalogue of Microorganisms (GCM) 10K type strain sequencing project: providing services to taxonomists for standard genome sequencing and annotation.</title>
        <authorList>
            <consortium name="The Broad Institute Genomics Platform"/>
            <consortium name="The Broad Institute Genome Sequencing Center for Infectious Disease"/>
            <person name="Wu L."/>
            <person name="Ma J."/>
        </authorList>
    </citation>
    <scope>NUCLEOTIDE SEQUENCE [LARGE SCALE GENOMIC DNA]</scope>
    <source>
        <strain evidence="14">CGMCC 1.19062</strain>
    </source>
</reference>
<evidence type="ECO:0000256" key="2">
    <source>
        <dbReference type="ARBA" id="ARBA00004752"/>
    </source>
</evidence>